<comment type="caution">
    <text evidence="1">The sequence shown here is derived from an EMBL/GenBank/DDBJ whole genome shotgun (WGS) entry which is preliminary data.</text>
</comment>
<sequence length="117" mass="13412">MTLEALRSYCISLPHVTETVQWGDHLVFKVGEKVFCIASGEDPLTASFKVEEETFFELTERNSIVQAPYLAKKQWVLVEKPGALKVDEWKSYIYNSYKLVVAKLTKKLQKELGLNDL</sequence>
<gene>
    <name evidence="1" type="ORF">QTN47_08065</name>
</gene>
<dbReference type="InterPro" id="IPR058532">
    <property type="entry name" value="YjbR/MT2646/Rv2570-like"/>
</dbReference>
<organism evidence="1 2">
    <name type="scientific">Danxiaibacter flavus</name>
    <dbReference type="NCBI Taxonomy" id="3049108"/>
    <lineage>
        <taxon>Bacteria</taxon>
        <taxon>Pseudomonadati</taxon>
        <taxon>Bacteroidota</taxon>
        <taxon>Chitinophagia</taxon>
        <taxon>Chitinophagales</taxon>
        <taxon>Chitinophagaceae</taxon>
        <taxon>Danxiaibacter</taxon>
    </lineage>
</organism>
<reference evidence="1 2" key="1">
    <citation type="submission" date="2023-07" db="EMBL/GenBank/DDBJ databases">
        <authorList>
            <person name="Lian W.-H."/>
        </authorList>
    </citation>
    <scope>NUCLEOTIDE SEQUENCE [LARGE SCALE GENOMIC DNA]</scope>
    <source>
        <strain evidence="1 2">SYSU DXS3180</strain>
    </source>
</reference>
<protein>
    <submittedName>
        <fullName evidence="1">MmcQ/YjbR family DNA-binding protein</fullName>
    </submittedName>
</protein>
<dbReference type="PANTHER" id="PTHR35145">
    <property type="entry name" value="CYTOPLASMIC PROTEIN-RELATED"/>
    <property type="match status" value="1"/>
</dbReference>
<evidence type="ECO:0000313" key="1">
    <source>
        <dbReference type="EMBL" id="MEX6687440.1"/>
    </source>
</evidence>
<dbReference type="RefSeq" id="WP_369328845.1">
    <property type="nucleotide sequence ID" value="NZ_JAULBC010000002.1"/>
</dbReference>
<dbReference type="Gene3D" id="3.90.1150.30">
    <property type="match status" value="1"/>
</dbReference>
<evidence type="ECO:0000313" key="2">
    <source>
        <dbReference type="Proteomes" id="UP001560573"/>
    </source>
</evidence>
<name>A0ABV3ZCY0_9BACT</name>
<proteinExistence type="predicted"/>
<accession>A0ABV3ZCY0</accession>
<dbReference type="Pfam" id="PF04237">
    <property type="entry name" value="YjbR"/>
    <property type="match status" value="1"/>
</dbReference>
<dbReference type="SUPFAM" id="SSF142906">
    <property type="entry name" value="YjbR-like"/>
    <property type="match status" value="1"/>
</dbReference>
<dbReference type="EMBL" id="JAULBC010000002">
    <property type="protein sequence ID" value="MEX6687440.1"/>
    <property type="molecule type" value="Genomic_DNA"/>
</dbReference>
<dbReference type="PANTHER" id="PTHR35145:SF1">
    <property type="entry name" value="CYTOPLASMIC PROTEIN"/>
    <property type="match status" value="1"/>
</dbReference>
<dbReference type="InterPro" id="IPR038056">
    <property type="entry name" value="YjbR-like_sf"/>
</dbReference>
<keyword evidence="2" id="KW-1185">Reference proteome</keyword>
<dbReference type="InterPro" id="IPR007351">
    <property type="entry name" value="YjbR"/>
</dbReference>
<dbReference type="Proteomes" id="UP001560573">
    <property type="component" value="Unassembled WGS sequence"/>
</dbReference>
<keyword evidence="1" id="KW-0238">DNA-binding</keyword>
<dbReference type="GO" id="GO:0003677">
    <property type="term" value="F:DNA binding"/>
    <property type="evidence" value="ECO:0007669"/>
    <property type="project" value="UniProtKB-KW"/>
</dbReference>